<proteinExistence type="predicted"/>
<organism evidence="1 2">
    <name type="scientific">Tetragonisca angustula</name>
    <dbReference type="NCBI Taxonomy" id="166442"/>
    <lineage>
        <taxon>Eukaryota</taxon>
        <taxon>Metazoa</taxon>
        <taxon>Ecdysozoa</taxon>
        <taxon>Arthropoda</taxon>
        <taxon>Hexapoda</taxon>
        <taxon>Insecta</taxon>
        <taxon>Pterygota</taxon>
        <taxon>Neoptera</taxon>
        <taxon>Endopterygota</taxon>
        <taxon>Hymenoptera</taxon>
        <taxon>Apocrita</taxon>
        <taxon>Aculeata</taxon>
        <taxon>Apoidea</taxon>
        <taxon>Anthophila</taxon>
        <taxon>Apidae</taxon>
        <taxon>Tetragonisca</taxon>
    </lineage>
</organism>
<protein>
    <submittedName>
        <fullName evidence="1">Uncharacterized protein</fullName>
    </submittedName>
</protein>
<comment type="caution">
    <text evidence="1">The sequence shown here is derived from an EMBL/GenBank/DDBJ whole genome shotgun (WGS) entry which is preliminary data.</text>
</comment>
<dbReference type="EMBL" id="JAWNGG020000002">
    <property type="protein sequence ID" value="KAK9310563.1"/>
    <property type="molecule type" value="Genomic_DNA"/>
</dbReference>
<evidence type="ECO:0000313" key="2">
    <source>
        <dbReference type="Proteomes" id="UP001432146"/>
    </source>
</evidence>
<sequence>MSSQVATSQFSLEFLIKLLPESFDGDRYKLRSLIKQVDAIFELAQPSQTIPLLLYVKSKITGRARDQIDVHCNLNTWEEISELLIAFYQDRKSLEQLLEELSSIRQGPQENTVLSILSEIGRFKFQSIRRDS</sequence>
<name>A0AAW1AL30_9HYME</name>
<gene>
    <name evidence="1" type="ORF">QLX08_000134</name>
</gene>
<accession>A0AAW1AL30</accession>
<dbReference type="Proteomes" id="UP001432146">
    <property type="component" value="Unassembled WGS sequence"/>
</dbReference>
<evidence type="ECO:0000313" key="1">
    <source>
        <dbReference type="EMBL" id="KAK9310563.1"/>
    </source>
</evidence>
<reference evidence="1 2" key="1">
    <citation type="submission" date="2024-05" db="EMBL/GenBank/DDBJ databases">
        <title>The nuclear and mitochondrial genome assemblies of Tetragonisca angustula (Apidae: Meliponini), a tiny yet remarkable pollinator in the Neotropics.</title>
        <authorList>
            <person name="Ferrari R."/>
            <person name="Ricardo P.C."/>
            <person name="Dias F.C."/>
            <person name="Araujo N.S."/>
            <person name="Soares D.O."/>
            <person name="Zhou Q.-S."/>
            <person name="Zhu C.-D."/>
            <person name="Coutinho L."/>
            <person name="Airas M.C."/>
            <person name="Batista T.M."/>
        </authorList>
    </citation>
    <scope>NUCLEOTIDE SEQUENCE [LARGE SCALE GENOMIC DNA]</scope>
    <source>
        <strain evidence="1">ASF017062</strain>
        <tissue evidence="1">Abdomen</tissue>
    </source>
</reference>
<keyword evidence="2" id="KW-1185">Reference proteome</keyword>
<dbReference type="AlphaFoldDB" id="A0AAW1AL30"/>